<evidence type="ECO:0000313" key="3">
    <source>
        <dbReference type="Proteomes" id="UP001214854"/>
    </source>
</evidence>
<dbReference type="Proteomes" id="UP001214854">
    <property type="component" value="Unassembled WGS sequence"/>
</dbReference>
<accession>A0ABT5HQT0</accession>
<name>A0ABT5HQT0_9CAUL</name>
<proteinExistence type="predicted"/>
<feature type="signal peptide" evidence="1">
    <location>
        <begin position="1"/>
        <end position="21"/>
    </location>
</feature>
<keyword evidence="1" id="KW-0732">Signal</keyword>
<dbReference type="RefSeq" id="WP_272746837.1">
    <property type="nucleotide sequence ID" value="NZ_JAQQKX010000002.1"/>
</dbReference>
<evidence type="ECO:0000256" key="1">
    <source>
        <dbReference type="SAM" id="SignalP"/>
    </source>
</evidence>
<evidence type="ECO:0000313" key="2">
    <source>
        <dbReference type="EMBL" id="MDC7682344.1"/>
    </source>
</evidence>
<sequence>MKSLLSACFALALAAAVPAEAASTALEQSRAISTDLKASMNEMTEASKAGDMKRACAASRRSVDLLDQYIVKFKEIRDANKSADADKLAEADLMHAKLSNQHTELKGLSDAICAKAG</sequence>
<reference evidence="2 3" key="1">
    <citation type="submission" date="2023-01" db="EMBL/GenBank/DDBJ databases">
        <title>Novel species of the genus Asticcacaulis isolated from rivers.</title>
        <authorList>
            <person name="Lu H."/>
        </authorList>
    </citation>
    <scope>NUCLEOTIDE SEQUENCE [LARGE SCALE GENOMIC DNA]</scope>
    <source>
        <strain evidence="2 3">BYS171W</strain>
    </source>
</reference>
<dbReference type="EMBL" id="JAQQKX010000002">
    <property type="protein sequence ID" value="MDC7682344.1"/>
    <property type="molecule type" value="Genomic_DNA"/>
</dbReference>
<comment type="caution">
    <text evidence="2">The sequence shown here is derived from an EMBL/GenBank/DDBJ whole genome shotgun (WGS) entry which is preliminary data.</text>
</comment>
<feature type="chain" id="PRO_5047098302" evidence="1">
    <location>
        <begin position="22"/>
        <end position="117"/>
    </location>
</feature>
<organism evidence="2 3">
    <name type="scientific">Asticcacaulis aquaticus</name>
    <dbReference type="NCBI Taxonomy" id="2984212"/>
    <lineage>
        <taxon>Bacteria</taxon>
        <taxon>Pseudomonadati</taxon>
        <taxon>Pseudomonadota</taxon>
        <taxon>Alphaproteobacteria</taxon>
        <taxon>Caulobacterales</taxon>
        <taxon>Caulobacteraceae</taxon>
        <taxon>Asticcacaulis</taxon>
    </lineage>
</organism>
<protein>
    <submittedName>
        <fullName evidence="2">Uncharacterized protein</fullName>
    </submittedName>
</protein>
<gene>
    <name evidence="2" type="ORF">PQU92_03600</name>
</gene>
<keyword evidence="3" id="KW-1185">Reference proteome</keyword>